<dbReference type="AlphaFoldDB" id="A0A5C5YDF6"/>
<dbReference type="EMBL" id="SJPK01000003">
    <property type="protein sequence ID" value="TWT72998.1"/>
    <property type="molecule type" value="Genomic_DNA"/>
</dbReference>
<keyword evidence="2" id="KW-1185">Reference proteome</keyword>
<name>A0A5C5YDF6_9BACT</name>
<proteinExistence type="predicted"/>
<reference evidence="1 2" key="1">
    <citation type="submission" date="2019-02" db="EMBL/GenBank/DDBJ databases">
        <title>Deep-cultivation of Planctomycetes and their phenomic and genomic characterization uncovers novel biology.</title>
        <authorList>
            <person name="Wiegand S."/>
            <person name="Jogler M."/>
            <person name="Boedeker C."/>
            <person name="Pinto D."/>
            <person name="Vollmers J."/>
            <person name="Rivas-Marin E."/>
            <person name="Kohn T."/>
            <person name="Peeters S.H."/>
            <person name="Heuer A."/>
            <person name="Rast P."/>
            <person name="Oberbeckmann S."/>
            <person name="Bunk B."/>
            <person name="Jeske O."/>
            <person name="Meyerdierks A."/>
            <person name="Storesund J.E."/>
            <person name="Kallscheuer N."/>
            <person name="Luecker S."/>
            <person name="Lage O.M."/>
            <person name="Pohl T."/>
            <person name="Merkel B.J."/>
            <person name="Hornburger P."/>
            <person name="Mueller R.-W."/>
            <person name="Bruemmer F."/>
            <person name="Labrenz M."/>
            <person name="Spormann A.M."/>
            <person name="Op Den Camp H."/>
            <person name="Overmann J."/>
            <person name="Amann R."/>
            <person name="Jetten M.S.M."/>
            <person name="Mascher T."/>
            <person name="Medema M.H."/>
            <person name="Devos D.P."/>
            <person name="Kaster A.-K."/>
            <person name="Ovreas L."/>
            <person name="Rohde M."/>
            <person name="Galperin M.Y."/>
            <person name="Jogler C."/>
        </authorList>
    </citation>
    <scope>NUCLEOTIDE SEQUENCE [LARGE SCALE GENOMIC DNA]</scope>
    <source>
        <strain evidence="1 2">CA85</strain>
    </source>
</reference>
<evidence type="ECO:0000313" key="1">
    <source>
        <dbReference type="EMBL" id="TWT72998.1"/>
    </source>
</evidence>
<comment type="caution">
    <text evidence="1">The sequence shown here is derived from an EMBL/GenBank/DDBJ whole genome shotgun (WGS) entry which is preliminary data.</text>
</comment>
<evidence type="ECO:0000313" key="2">
    <source>
        <dbReference type="Proteomes" id="UP000318053"/>
    </source>
</evidence>
<protein>
    <submittedName>
        <fullName evidence="1">Uncharacterized protein</fullName>
    </submittedName>
</protein>
<dbReference type="Proteomes" id="UP000318053">
    <property type="component" value="Unassembled WGS sequence"/>
</dbReference>
<organism evidence="1 2">
    <name type="scientific">Allorhodopirellula solitaria</name>
    <dbReference type="NCBI Taxonomy" id="2527987"/>
    <lineage>
        <taxon>Bacteria</taxon>
        <taxon>Pseudomonadati</taxon>
        <taxon>Planctomycetota</taxon>
        <taxon>Planctomycetia</taxon>
        <taxon>Pirellulales</taxon>
        <taxon>Pirellulaceae</taxon>
        <taxon>Allorhodopirellula</taxon>
    </lineage>
</organism>
<accession>A0A5C5YDF6</accession>
<sequence length="203" mass="22891">MTLVARRKALTPFEGITEPYSRACRVFPFPLYRGFVMAKKSKPQKPKRRSRVGSPDNNARVRCFSKFTADLESLADWLDDCGMETVAMESTGVALQGNWREEHLFALQQALELYRYYGTKLVELDKKQEQHLSTFEDLSEGEVLPKLQAPMAASNSPAFDMRNHLYRILGMDLTTIDGIGGQTAMTLISLLLRTNSQKSSMGC</sequence>
<gene>
    <name evidence="1" type="ORF">CA85_14590</name>
</gene>